<evidence type="ECO:0000313" key="2">
    <source>
        <dbReference type="Proteomes" id="UP001622690"/>
    </source>
</evidence>
<dbReference type="Pfam" id="PF14435">
    <property type="entry name" value="SUKH-4"/>
    <property type="match status" value="1"/>
</dbReference>
<organism evidence="1 2">
    <name type="scientific">Streptomyces nigra</name>
    <dbReference type="NCBI Taxonomy" id="1827580"/>
    <lineage>
        <taxon>Bacteria</taxon>
        <taxon>Bacillati</taxon>
        <taxon>Actinomycetota</taxon>
        <taxon>Actinomycetes</taxon>
        <taxon>Kitasatosporales</taxon>
        <taxon>Streptomycetaceae</taxon>
        <taxon>Streptomyces</taxon>
    </lineage>
</organism>
<protein>
    <submittedName>
        <fullName evidence="1">SUKH-4 family immunity protein</fullName>
    </submittedName>
</protein>
<reference evidence="1 2" key="1">
    <citation type="submission" date="2022-10" db="EMBL/GenBank/DDBJ databases">
        <title>The complete genomes of actinobacterial strains from the NBC collection.</title>
        <authorList>
            <person name="Joergensen T.S."/>
            <person name="Alvarez Arevalo M."/>
            <person name="Sterndorff E.B."/>
            <person name="Faurdal D."/>
            <person name="Vuksanovic O."/>
            <person name="Mourched A.-S."/>
            <person name="Charusanti P."/>
            <person name="Shaw S."/>
            <person name="Blin K."/>
            <person name="Weber T."/>
        </authorList>
    </citation>
    <scope>NUCLEOTIDE SEQUENCE [LARGE SCALE GENOMIC DNA]</scope>
    <source>
        <strain evidence="1 2">NBC_00206</strain>
    </source>
</reference>
<proteinExistence type="predicted"/>
<dbReference type="Proteomes" id="UP001622690">
    <property type="component" value="Chromosome"/>
</dbReference>
<dbReference type="InterPro" id="IPR025851">
    <property type="entry name" value="SUKH-4"/>
</dbReference>
<sequence length="734" mass="79611">MNTHLNWEETSTRISSRLAELPPKKGVVYVDGPSGVGKTSLLRHFAASAPEAVLVDATGCSTEEVADRVMQAIGVSCGNVRSIPVFTTLVKDRVWNRDFEPKTVVITNTQWAGKTRITHDPVAVATEGIVDEFSRSSKATNIKLVVEIDSEVCDLSPRNRNAILLPPSHDVVELSPESLPARQRTAMTALALSELHRVRFVEWQALCAVLGTGFDVAELRAIGERSTHLTVDATDGLSVAFAHERYARALRKALPEGTFRNFQQAITERLFACVEVAEGDPLISYLAHSFPAHAAAADRLEGLLSNPRALARCTYTALFGAFHTAFPHSIPAGSFAAELFYLHNLQLSPSSQAEWISLLHLTALSQGDTERADALAEAAGPLPWRTVWTHWRAPGHVRPLLPQIDVVEELQAAADGTTVTSRTLDGAEQTWHAATGRLLAVTGEMNGAKGPFIEEAPPTPSTPARWEAETTWDLVRAAAVGDASAPRVIQAPTVKAVACAGDLIVIGGKRGIYAIKPNPDYVDETPLPALPTDTWYREISPRPYDEAACRPTRDLVLDVFDADNAPLLTEEQLPTGLTHEPTRRFLTETGFPAVSNFLSLNTHNLAGTGLTEHTWEGTKDFETPVGDGPFYELGTWIGGILLLDGPTGRVLRQSRKNAVDGDRPGDPLAGTSLAQFTAMICQQWKYMQAYATGGALDGDDLIEELKTCLAGIDPAAAATRNWGHVTETDEFYYL</sequence>
<accession>A0ABZ1IZ35</accession>
<dbReference type="RefSeq" id="WP_401806687.1">
    <property type="nucleotide sequence ID" value="NZ_CP108125.1"/>
</dbReference>
<keyword evidence="2" id="KW-1185">Reference proteome</keyword>
<gene>
    <name evidence="1" type="ORF">OHU27_25225</name>
</gene>
<dbReference type="EMBL" id="CP108125">
    <property type="protein sequence ID" value="WTO85555.1"/>
    <property type="molecule type" value="Genomic_DNA"/>
</dbReference>
<dbReference type="InterPro" id="IPR027417">
    <property type="entry name" value="P-loop_NTPase"/>
</dbReference>
<evidence type="ECO:0000313" key="1">
    <source>
        <dbReference type="EMBL" id="WTO85555.1"/>
    </source>
</evidence>
<dbReference type="SUPFAM" id="SSF52540">
    <property type="entry name" value="P-loop containing nucleoside triphosphate hydrolases"/>
    <property type="match status" value="1"/>
</dbReference>
<name>A0ABZ1IZ35_9ACTN</name>